<accession>A0A9X4KN87</accession>
<evidence type="ECO:0000313" key="2">
    <source>
        <dbReference type="EMBL" id="MDG0794529.1"/>
    </source>
</evidence>
<proteinExistence type="predicted"/>
<dbReference type="RefSeq" id="WP_277568262.1">
    <property type="nucleotide sequence ID" value="NZ_JAPDHZ010000006.1"/>
</dbReference>
<name>A0A9X4KN87_9BACL</name>
<gene>
    <name evidence="2" type="ORF">OMP38_29585</name>
</gene>
<feature type="coiled-coil region" evidence="1">
    <location>
        <begin position="119"/>
        <end position="146"/>
    </location>
</feature>
<dbReference type="EMBL" id="JAPDHZ010000006">
    <property type="protein sequence ID" value="MDG0794529.1"/>
    <property type="molecule type" value="Genomic_DNA"/>
</dbReference>
<evidence type="ECO:0000313" key="3">
    <source>
        <dbReference type="Proteomes" id="UP001153387"/>
    </source>
</evidence>
<organism evidence="2 3">
    <name type="scientific">Cohnella ginsengisoli</name>
    <dbReference type="NCBI Taxonomy" id="425004"/>
    <lineage>
        <taxon>Bacteria</taxon>
        <taxon>Bacillati</taxon>
        <taxon>Bacillota</taxon>
        <taxon>Bacilli</taxon>
        <taxon>Bacillales</taxon>
        <taxon>Paenibacillaceae</taxon>
        <taxon>Cohnella</taxon>
    </lineage>
</organism>
<keyword evidence="1" id="KW-0175">Coiled coil</keyword>
<protein>
    <submittedName>
        <fullName evidence="2">Uncharacterized protein</fullName>
    </submittedName>
</protein>
<dbReference type="Proteomes" id="UP001153387">
    <property type="component" value="Unassembled WGS sequence"/>
</dbReference>
<keyword evidence="3" id="KW-1185">Reference proteome</keyword>
<dbReference type="AlphaFoldDB" id="A0A9X4KN87"/>
<evidence type="ECO:0000256" key="1">
    <source>
        <dbReference type="SAM" id="Coils"/>
    </source>
</evidence>
<comment type="caution">
    <text evidence="2">The sequence shown here is derived from an EMBL/GenBank/DDBJ whole genome shotgun (WGS) entry which is preliminary data.</text>
</comment>
<reference evidence="2 3" key="1">
    <citation type="submission" date="2022-10" db="EMBL/GenBank/DDBJ databases">
        <title>Comparative genomic analysis of Cohnella hashimotonis sp. nov., isolated from the International Space Station.</title>
        <authorList>
            <person name="Simpson A."/>
            <person name="Venkateswaran K."/>
        </authorList>
    </citation>
    <scope>NUCLEOTIDE SEQUENCE [LARGE SCALE GENOMIC DNA]</scope>
    <source>
        <strain evidence="2 3">DSM 18997</strain>
    </source>
</reference>
<sequence>MEKDFLNRINKKMRELALPGQEETYSDRYSISGRFDALLKQNNLLWNIPTVEIFTSHRRYLGKYIVIAKKTIRKILYGIIYIPLIQQREFNGSVTRSINEMVNVQNEMISRLMASDSENKHLIYQVERLTKENERLQKEMASLLKINHSRIVKSRRIAKGIKSVGRRPYNK</sequence>